<name>A0ABR3VYR8_9PEZI</name>
<organism evidence="2 3">
    <name type="scientific">Phialemonium thermophilum</name>
    <dbReference type="NCBI Taxonomy" id="223376"/>
    <lineage>
        <taxon>Eukaryota</taxon>
        <taxon>Fungi</taxon>
        <taxon>Dikarya</taxon>
        <taxon>Ascomycota</taxon>
        <taxon>Pezizomycotina</taxon>
        <taxon>Sordariomycetes</taxon>
        <taxon>Sordariomycetidae</taxon>
        <taxon>Cephalothecales</taxon>
        <taxon>Cephalothecaceae</taxon>
        <taxon>Phialemonium</taxon>
    </lineage>
</organism>
<gene>
    <name evidence="2" type="ORF">VTK73DRAFT_10065</name>
</gene>
<sequence>MVEKRTLLVMLMVRMLAASLSRAPSSTSLSGASWTELLAWYAAISSSRAFRRASATWIFRSYLRFSSAHASLSLAHWSCSRSDSSSRLRSFFCAASSLFLVSEAVSTASSRSRASSPSAEEVPPSRRASWRFRDRFSLAVVSRVPCRVSDSSRLECRWDSRSSMILVFSSWSRRRFRISETRFACRVGVNRRGSRMLMFSSWLASLEDRLDPLSLGMGGGDELGAGGVTDRRDDLREVRDGVLYGVSAGVGSATTDGETDSSSVSQTFILSARSTGPQS</sequence>
<dbReference type="Proteomes" id="UP001586593">
    <property type="component" value="Unassembled WGS sequence"/>
</dbReference>
<evidence type="ECO:0008006" key="4">
    <source>
        <dbReference type="Google" id="ProtNLM"/>
    </source>
</evidence>
<keyword evidence="1" id="KW-0732">Signal</keyword>
<evidence type="ECO:0000256" key="1">
    <source>
        <dbReference type="SAM" id="SignalP"/>
    </source>
</evidence>
<proteinExistence type="predicted"/>
<dbReference type="EMBL" id="JAZHXJ010000904">
    <property type="protein sequence ID" value="KAL1848733.1"/>
    <property type="molecule type" value="Genomic_DNA"/>
</dbReference>
<evidence type="ECO:0000313" key="2">
    <source>
        <dbReference type="EMBL" id="KAL1848733.1"/>
    </source>
</evidence>
<protein>
    <recommendedName>
        <fullName evidence="4">Secreted protein</fullName>
    </recommendedName>
</protein>
<keyword evidence="3" id="KW-1185">Reference proteome</keyword>
<reference evidence="2 3" key="1">
    <citation type="journal article" date="2024" name="Commun. Biol.">
        <title>Comparative genomic analysis of thermophilic fungi reveals convergent evolutionary adaptations and gene losses.</title>
        <authorList>
            <person name="Steindorff A.S."/>
            <person name="Aguilar-Pontes M.V."/>
            <person name="Robinson A.J."/>
            <person name="Andreopoulos B."/>
            <person name="LaButti K."/>
            <person name="Kuo A."/>
            <person name="Mondo S."/>
            <person name="Riley R."/>
            <person name="Otillar R."/>
            <person name="Haridas S."/>
            <person name="Lipzen A."/>
            <person name="Grimwood J."/>
            <person name="Schmutz J."/>
            <person name="Clum A."/>
            <person name="Reid I.D."/>
            <person name="Moisan M.C."/>
            <person name="Butler G."/>
            <person name="Nguyen T.T.M."/>
            <person name="Dewar K."/>
            <person name="Conant G."/>
            <person name="Drula E."/>
            <person name="Henrissat B."/>
            <person name="Hansel C."/>
            <person name="Singer S."/>
            <person name="Hutchinson M.I."/>
            <person name="de Vries R.P."/>
            <person name="Natvig D.O."/>
            <person name="Powell A.J."/>
            <person name="Tsang A."/>
            <person name="Grigoriev I.V."/>
        </authorList>
    </citation>
    <scope>NUCLEOTIDE SEQUENCE [LARGE SCALE GENOMIC DNA]</scope>
    <source>
        <strain evidence="2 3">ATCC 24622</strain>
    </source>
</reference>
<accession>A0ABR3VYR8</accession>
<feature type="chain" id="PRO_5047090297" description="Secreted protein" evidence="1">
    <location>
        <begin position="23"/>
        <end position="279"/>
    </location>
</feature>
<evidence type="ECO:0000313" key="3">
    <source>
        <dbReference type="Proteomes" id="UP001586593"/>
    </source>
</evidence>
<feature type="signal peptide" evidence="1">
    <location>
        <begin position="1"/>
        <end position="22"/>
    </location>
</feature>
<comment type="caution">
    <text evidence="2">The sequence shown here is derived from an EMBL/GenBank/DDBJ whole genome shotgun (WGS) entry which is preliminary data.</text>
</comment>